<dbReference type="EMBL" id="CAJNOT010000745">
    <property type="protein sequence ID" value="CAF1070580.1"/>
    <property type="molecule type" value="Genomic_DNA"/>
</dbReference>
<evidence type="ECO:0000313" key="4">
    <source>
        <dbReference type="Proteomes" id="UP000663864"/>
    </source>
</evidence>
<keyword evidence="1" id="KW-0732">Signal</keyword>
<name>A0A814LWH6_9BILA</name>
<dbReference type="AlphaFoldDB" id="A0A814LWH6"/>
<dbReference type="Proteomes" id="UP000663864">
    <property type="component" value="Unassembled WGS sequence"/>
</dbReference>
<gene>
    <name evidence="3" type="ORF">JBS370_LOCUS9982</name>
    <name evidence="2" type="ORF">ZHD862_LOCUS16050</name>
</gene>
<dbReference type="EMBL" id="CAJOBD010000704">
    <property type="protein sequence ID" value="CAF3708431.1"/>
    <property type="molecule type" value="Genomic_DNA"/>
</dbReference>
<evidence type="ECO:0000313" key="2">
    <source>
        <dbReference type="EMBL" id="CAF1070580.1"/>
    </source>
</evidence>
<organism evidence="2 4">
    <name type="scientific">Rotaria sordida</name>
    <dbReference type="NCBI Taxonomy" id="392033"/>
    <lineage>
        <taxon>Eukaryota</taxon>
        <taxon>Metazoa</taxon>
        <taxon>Spiralia</taxon>
        <taxon>Gnathifera</taxon>
        <taxon>Rotifera</taxon>
        <taxon>Eurotatoria</taxon>
        <taxon>Bdelloidea</taxon>
        <taxon>Philodinida</taxon>
        <taxon>Philodinidae</taxon>
        <taxon>Rotaria</taxon>
    </lineage>
</organism>
<evidence type="ECO:0000256" key="1">
    <source>
        <dbReference type="SAM" id="SignalP"/>
    </source>
</evidence>
<comment type="caution">
    <text evidence="2">The sequence shown here is derived from an EMBL/GenBank/DDBJ whole genome shotgun (WGS) entry which is preliminary data.</text>
</comment>
<reference evidence="2" key="1">
    <citation type="submission" date="2021-02" db="EMBL/GenBank/DDBJ databases">
        <authorList>
            <person name="Nowell W R."/>
        </authorList>
    </citation>
    <scope>NUCLEOTIDE SEQUENCE</scope>
</reference>
<feature type="signal peptide" evidence="1">
    <location>
        <begin position="1"/>
        <end position="17"/>
    </location>
</feature>
<protein>
    <submittedName>
        <fullName evidence="2">Uncharacterized protein</fullName>
    </submittedName>
</protein>
<accession>A0A814LWH6</accession>
<evidence type="ECO:0000313" key="3">
    <source>
        <dbReference type="EMBL" id="CAF3708431.1"/>
    </source>
</evidence>
<dbReference type="Proteomes" id="UP000663836">
    <property type="component" value="Unassembled WGS sequence"/>
</dbReference>
<feature type="chain" id="PRO_5035601345" evidence="1">
    <location>
        <begin position="18"/>
        <end position="108"/>
    </location>
</feature>
<sequence>MNFLHCIFILLFPVIFSYPHWYSSDLNRLFNMYRKQQEKNYDQTNKKFGSPREYIFRPISSYYEQKPLQNPRCLPQVWTCGANLPPCCPGLMCYGGNAKRGRFCVARG</sequence>
<proteinExistence type="predicted"/>